<feature type="domain" description="Aminotransferase class V" evidence="1">
    <location>
        <begin position="572"/>
        <end position="672"/>
    </location>
</feature>
<dbReference type="Pfam" id="PF00266">
    <property type="entry name" value="Aminotran_5"/>
    <property type="match status" value="2"/>
</dbReference>
<dbReference type="InterPro" id="IPR015421">
    <property type="entry name" value="PyrdxlP-dep_Trfase_major"/>
</dbReference>
<comment type="caution">
    <text evidence="2">The sequence shown here is derived from an EMBL/GenBank/DDBJ whole genome shotgun (WGS) entry which is preliminary data.</text>
</comment>
<dbReference type="InterPro" id="IPR015422">
    <property type="entry name" value="PyrdxlP-dep_Trfase_small"/>
</dbReference>
<accession>A0A8J2SYW4</accession>
<dbReference type="EMBL" id="CAKKNE010000005">
    <property type="protein sequence ID" value="CAH0375709.1"/>
    <property type="molecule type" value="Genomic_DNA"/>
</dbReference>
<keyword evidence="3" id="KW-1185">Reference proteome</keyword>
<protein>
    <recommendedName>
        <fullName evidence="1">Aminotransferase class V domain-containing protein</fullName>
    </recommendedName>
</protein>
<sequence>MLALRLARRLTTRRLHAFAVSGATPPHQIASLLDEHGVVVIDDFLTTELDRVATTLLEKTNEAMALTEGVPLGVGSRDSFEEVVLRSPHRYDVPAPFAAFSEGDLAKCRAVAEATLGADCKEAFCGIVLSKPGAPAQGWHADSRHDSAEHQSAKILNVLIALDDACADYESGPTEFVPRSHVSTNHHTGSFDEDIVYQRDHQPETVGFTLADVVAAKVPRGGAVIFDDRILHRGGANHSLNDRAVGYFSYRRADVEADTHFEAFRSLNKLRQQVGTFDVGAEFPGLPADASLLDGAAGSQCHHTVVEAVSRQIAFGANVGGQHPHSLASTDVLREARGALGDLLHCESDEVVFGPSATALVVHVARALGGTWSEGDNVVLSIADHDSNVQPWVLAAQRAGCDIRYMTVREDGSLDVDALETLVDENTRLIACGLASNGTGTIHDCHRIATLKKNALTFFDGVHYAPHNLIDVQALDADFLVVSPYKFFGPHCGALYGRRELLSSLKPDKLRVSDDGLPRDESCYLSRWELGTPSFEALSGATAAVDYLAALGDRFGGITDGGSLTRRDRLRAGFAAIGAHEHLLKRQFLAGVDDIAGLCVYGVSDALDARAATFAVAKEGVAPAALVEHLRSRKVYATHGTHYCPALWEALGSSTDVTRISFLHYNSCRDVEHALEGLRSA</sequence>
<reference evidence="2" key="1">
    <citation type="submission" date="2021-11" db="EMBL/GenBank/DDBJ databases">
        <authorList>
            <consortium name="Genoscope - CEA"/>
            <person name="William W."/>
        </authorList>
    </citation>
    <scope>NUCLEOTIDE SEQUENCE</scope>
</reference>
<dbReference type="InterPro" id="IPR000192">
    <property type="entry name" value="Aminotrans_V_dom"/>
</dbReference>
<dbReference type="SUPFAM" id="SSF53383">
    <property type="entry name" value="PLP-dependent transferases"/>
    <property type="match status" value="1"/>
</dbReference>
<evidence type="ECO:0000259" key="1">
    <source>
        <dbReference type="Pfam" id="PF00266"/>
    </source>
</evidence>
<dbReference type="PANTHER" id="PTHR43586">
    <property type="entry name" value="CYSTEINE DESULFURASE"/>
    <property type="match status" value="1"/>
</dbReference>
<dbReference type="PANTHER" id="PTHR43586:SF21">
    <property type="entry name" value="PYRIDOXAL PHOSPHATE (PLP)-DEPENDENT ASPARTATE AMINOTRANSFERASE SUPERFAMILY"/>
    <property type="match status" value="1"/>
</dbReference>
<dbReference type="Pfam" id="PF05721">
    <property type="entry name" value="PhyH"/>
    <property type="match status" value="1"/>
</dbReference>
<evidence type="ECO:0000313" key="2">
    <source>
        <dbReference type="EMBL" id="CAH0375709.1"/>
    </source>
</evidence>
<feature type="domain" description="Aminotransferase class V" evidence="1">
    <location>
        <begin position="292"/>
        <end position="552"/>
    </location>
</feature>
<proteinExistence type="predicted"/>
<dbReference type="InterPro" id="IPR015424">
    <property type="entry name" value="PyrdxlP-dep_Trfase"/>
</dbReference>
<dbReference type="Gene3D" id="3.90.1150.10">
    <property type="entry name" value="Aspartate Aminotransferase, domain 1"/>
    <property type="match status" value="1"/>
</dbReference>
<dbReference type="AlphaFoldDB" id="A0A8J2SYW4"/>
<gene>
    <name evidence="2" type="ORF">PECAL_5P02470</name>
</gene>
<name>A0A8J2SYW4_9STRA</name>
<dbReference type="SUPFAM" id="SSF51197">
    <property type="entry name" value="Clavaminate synthase-like"/>
    <property type="match status" value="1"/>
</dbReference>
<dbReference type="OrthoDB" id="420046at2759"/>
<dbReference type="Proteomes" id="UP000789595">
    <property type="component" value="Unassembled WGS sequence"/>
</dbReference>
<organism evidence="2 3">
    <name type="scientific">Pelagomonas calceolata</name>
    <dbReference type="NCBI Taxonomy" id="35677"/>
    <lineage>
        <taxon>Eukaryota</taxon>
        <taxon>Sar</taxon>
        <taxon>Stramenopiles</taxon>
        <taxon>Ochrophyta</taxon>
        <taxon>Pelagophyceae</taxon>
        <taxon>Pelagomonadales</taxon>
        <taxon>Pelagomonadaceae</taxon>
        <taxon>Pelagomonas</taxon>
    </lineage>
</organism>
<dbReference type="Gene3D" id="3.40.640.10">
    <property type="entry name" value="Type I PLP-dependent aspartate aminotransferase-like (Major domain)"/>
    <property type="match status" value="1"/>
</dbReference>
<dbReference type="Gene3D" id="2.60.120.620">
    <property type="entry name" value="q2cbj1_9rhob like domain"/>
    <property type="match status" value="1"/>
</dbReference>
<dbReference type="InterPro" id="IPR008775">
    <property type="entry name" value="Phytyl_CoA_dOase-like"/>
</dbReference>
<evidence type="ECO:0000313" key="3">
    <source>
        <dbReference type="Proteomes" id="UP000789595"/>
    </source>
</evidence>